<evidence type="ECO:0000313" key="2">
    <source>
        <dbReference type="Proteomes" id="UP000186216"/>
    </source>
</evidence>
<proteinExistence type="predicted"/>
<reference evidence="1 2" key="1">
    <citation type="submission" date="2017-01" db="EMBL/GenBank/DDBJ databases">
        <authorList>
            <person name="Varghese N."/>
            <person name="Submissions S."/>
        </authorList>
    </citation>
    <scope>NUCLEOTIDE SEQUENCE [LARGE SCALE GENOMIC DNA]</scope>
    <source>
        <strain evidence="1 2">DSM 18447</strain>
    </source>
</reference>
<protein>
    <submittedName>
        <fullName evidence="1">Uncharacterized protein</fullName>
    </submittedName>
</protein>
<comment type="caution">
    <text evidence="1">The sequence shown here is derived from an EMBL/GenBank/DDBJ whole genome shotgun (WGS) entry which is preliminary data.</text>
</comment>
<dbReference type="Proteomes" id="UP000186216">
    <property type="component" value="Unassembled WGS sequence"/>
</dbReference>
<evidence type="ECO:0000313" key="1">
    <source>
        <dbReference type="EMBL" id="SIT17009.1"/>
    </source>
</evidence>
<gene>
    <name evidence="1" type="ORF">SAMN05421772_1301</name>
</gene>
<dbReference type="AlphaFoldDB" id="A0AA46A7Q3"/>
<sequence>MVSPVIVMFDEGLDLGFEIAREEIVFQQDAVFEGLVPALDLALGLGMQWAPAHMA</sequence>
<accession>A0AA46A7Q3</accession>
<name>A0AA46A7Q3_9RHOB</name>
<dbReference type="EMBL" id="FTOU01000030">
    <property type="protein sequence ID" value="SIT17009.1"/>
    <property type="molecule type" value="Genomic_DNA"/>
</dbReference>
<feature type="non-terminal residue" evidence="1">
    <location>
        <position position="55"/>
    </location>
</feature>
<organism evidence="1 2">
    <name type="scientific">Paracoccus saliphilus</name>
    <dbReference type="NCBI Taxonomy" id="405559"/>
    <lineage>
        <taxon>Bacteria</taxon>
        <taxon>Pseudomonadati</taxon>
        <taxon>Pseudomonadota</taxon>
        <taxon>Alphaproteobacteria</taxon>
        <taxon>Rhodobacterales</taxon>
        <taxon>Paracoccaceae</taxon>
        <taxon>Paracoccus</taxon>
    </lineage>
</organism>